<dbReference type="Proteomes" id="UP000225199">
    <property type="component" value="Unassembled WGS sequence"/>
</dbReference>
<dbReference type="Pfam" id="PF21821">
    <property type="entry name" value="Dit_like"/>
    <property type="match status" value="1"/>
</dbReference>
<proteinExistence type="predicted"/>
<protein>
    <recommendedName>
        <fullName evidence="2">Dit-like phage tail protein N-terminal domain-containing protein</fullName>
    </recommendedName>
</protein>
<sequence>MSLFNNLMQMIGDYFNTGKEKSKLGDIELDIISEKSRTMSATVTNRRVEKGFNIADTVRKEAMLINITVVDNSNQKEFNRKSLEQMLEAGEPVLFYYAGRDKYENIVIESIEEIEDYTKKECFTYYIVLRQITVAEIKSTDVKTDYKKAKSTGGKKRRTTAKVKGATNTEKAKIEAKAKEKERGKSSLKQLGGLVG</sequence>
<evidence type="ECO:0000313" key="4">
    <source>
        <dbReference type="Proteomes" id="UP000225199"/>
    </source>
</evidence>
<evidence type="ECO:0000259" key="2">
    <source>
        <dbReference type="Pfam" id="PF21821"/>
    </source>
</evidence>
<feature type="domain" description="Dit-like phage tail protein N-terminal" evidence="2">
    <location>
        <begin position="29"/>
        <end position="142"/>
    </location>
</feature>
<dbReference type="EMBL" id="NIRJ01000001">
    <property type="protein sequence ID" value="PHH97498.1"/>
    <property type="molecule type" value="Genomic_DNA"/>
</dbReference>
<feature type="compositionally biased region" description="Basic and acidic residues" evidence="1">
    <location>
        <begin position="170"/>
        <end position="185"/>
    </location>
</feature>
<dbReference type="RefSeq" id="WP_098979294.1">
    <property type="nucleotide sequence ID" value="NZ_NIRJ01000001.1"/>
</dbReference>
<gene>
    <name evidence="3" type="ORF">CA840_09450</name>
</gene>
<accession>A0A2C6A619</accession>
<reference evidence="3 4" key="1">
    <citation type="submission" date="2017-06" db="EMBL/GenBank/DDBJ databases">
        <title>Draft genome sequence of Fusobacterium nucleatum subsp. polymorphum KCOM 1002 (=ChDC F175).</title>
        <authorList>
            <person name="Kook J.-K."/>
            <person name="Park S.-N."/>
            <person name="Lim Y.K."/>
            <person name="Roh H."/>
        </authorList>
    </citation>
    <scope>NUCLEOTIDE SEQUENCE [LARGE SCALE GENOMIC DNA]</scope>
    <source>
        <strain evidence="4">KCOM 1002 (ChDC F175)</strain>
    </source>
</reference>
<evidence type="ECO:0000313" key="3">
    <source>
        <dbReference type="EMBL" id="PHH97498.1"/>
    </source>
</evidence>
<feature type="compositionally biased region" description="Basic residues" evidence="1">
    <location>
        <begin position="149"/>
        <end position="161"/>
    </location>
</feature>
<dbReference type="AlphaFoldDB" id="A0A2C6A619"/>
<name>A0A2C6A619_FUSNP</name>
<dbReference type="InterPro" id="IPR048494">
    <property type="entry name" value="Dit-like_N"/>
</dbReference>
<evidence type="ECO:0000256" key="1">
    <source>
        <dbReference type="SAM" id="MobiDB-lite"/>
    </source>
</evidence>
<feature type="region of interest" description="Disordered" evidence="1">
    <location>
        <begin position="146"/>
        <end position="196"/>
    </location>
</feature>
<organism evidence="3 4">
    <name type="scientific">Fusobacterium nucleatum subsp. polymorphum</name>
    <name type="common">Fusobacterium polymorphum</name>
    <dbReference type="NCBI Taxonomy" id="76857"/>
    <lineage>
        <taxon>Bacteria</taxon>
        <taxon>Fusobacteriati</taxon>
        <taxon>Fusobacteriota</taxon>
        <taxon>Fusobacteriia</taxon>
        <taxon>Fusobacteriales</taxon>
        <taxon>Fusobacteriaceae</taxon>
        <taxon>Fusobacterium</taxon>
    </lineage>
</organism>
<comment type="caution">
    <text evidence="3">The sequence shown here is derived from an EMBL/GenBank/DDBJ whole genome shotgun (WGS) entry which is preliminary data.</text>
</comment>